<keyword evidence="5" id="KW-1185">Reference proteome</keyword>
<reference evidence="4 5" key="1">
    <citation type="submission" date="2016-10" db="EMBL/GenBank/DDBJ databases">
        <authorList>
            <person name="de Groot N.N."/>
        </authorList>
    </citation>
    <scope>NUCLEOTIDE SEQUENCE [LARGE SCALE GENOMIC DNA]</scope>
    <source>
        <strain evidence="4 5">DSM 6059</strain>
    </source>
</reference>
<evidence type="ECO:0000256" key="1">
    <source>
        <dbReference type="ARBA" id="ARBA00017693"/>
    </source>
</evidence>
<gene>
    <name evidence="2" type="primary">apaG</name>
    <name evidence="4" type="ORF">SAMN02745724_00133</name>
</gene>
<sequence length="134" mass="14941">MTLPLMTSKSNLGSPIKVSVETFYIEAQSEPEKDKYLFAYTITVKNHSLCSAKLLSRFWLITDANGKETEVEGDGVVGEQPSISPGESYRYTSGTQLDTPVGTMQGHYIMRNEFGTEFKAPIEVFRLSTPNILH</sequence>
<protein>
    <recommendedName>
        <fullName evidence="1 2">Protein ApaG</fullName>
    </recommendedName>
</protein>
<dbReference type="InterPro" id="IPR023065">
    <property type="entry name" value="Uncharacterised_ApaG"/>
</dbReference>
<feature type="domain" description="ApaG" evidence="3">
    <location>
        <begin position="10"/>
        <end position="134"/>
    </location>
</feature>
<name>A0A1I1DZG2_9GAMM</name>
<dbReference type="InterPro" id="IPR007474">
    <property type="entry name" value="ApaG_domain"/>
</dbReference>
<dbReference type="PANTHER" id="PTHR47191:SF2">
    <property type="entry name" value="OS05G0170800 PROTEIN"/>
    <property type="match status" value="1"/>
</dbReference>
<dbReference type="Pfam" id="PF04379">
    <property type="entry name" value="DUF525"/>
    <property type="match status" value="1"/>
</dbReference>
<proteinExistence type="inferred from homology"/>
<evidence type="ECO:0000259" key="3">
    <source>
        <dbReference type="PROSITE" id="PS51087"/>
    </source>
</evidence>
<dbReference type="Proteomes" id="UP000198862">
    <property type="component" value="Unassembled WGS sequence"/>
</dbReference>
<dbReference type="NCBIfam" id="NF003967">
    <property type="entry name" value="PRK05461.1"/>
    <property type="match status" value="1"/>
</dbReference>
<dbReference type="InterPro" id="IPR036767">
    <property type="entry name" value="ApaG_sf"/>
</dbReference>
<dbReference type="STRING" id="1123010.SAMN02745724_00133"/>
<dbReference type="AlphaFoldDB" id="A0A1I1DZG2"/>
<evidence type="ECO:0000313" key="4">
    <source>
        <dbReference type="EMBL" id="SFB80204.1"/>
    </source>
</evidence>
<evidence type="ECO:0000256" key="2">
    <source>
        <dbReference type="HAMAP-Rule" id="MF_00791"/>
    </source>
</evidence>
<organism evidence="4 5">
    <name type="scientific">Pseudoalteromonas denitrificans DSM 6059</name>
    <dbReference type="NCBI Taxonomy" id="1123010"/>
    <lineage>
        <taxon>Bacteria</taxon>
        <taxon>Pseudomonadati</taxon>
        <taxon>Pseudomonadota</taxon>
        <taxon>Gammaproteobacteria</taxon>
        <taxon>Alteromonadales</taxon>
        <taxon>Pseudoalteromonadaceae</taxon>
        <taxon>Pseudoalteromonas</taxon>
    </lineage>
</organism>
<dbReference type="PROSITE" id="PS51087">
    <property type="entry name" value="APAG"/>
    <property type="match status" value="1"/>
</dbReference>
<dbReference type="Gene3D" id="2.60.40.1470">
    <property type="entry name" value="ApaG domain"/>
    <property type="match status" value="1"/>
</dbReference>
<dbReference type="HAMAP" id="MF_00791">
    <property type="entry name" value="ApaG"/>
    <property type="match status" value="1"/>
</dbReference>
<dbReference type="EMBL" id="FOLO01000001">
    <property type="protein sequence ID" value="SFB80204.1"/>
    <property type="molecule type" value="Genomic_DNA"/>
</dbReference>
<dbReference type="SUPFAM" id="SSF110069">
    <property type="entry name" value="ApaG-like"/>
    <property type="match status" value="1"/>
</dbReference>
<accession>A0A1I1DZG2</accession>
<dbReference type="PANTHER" id="PTHR47191">
    <property type="entry name" value="OS05G0170800 PROTEIN"/>
    <property type="match status" value="1"/>
</dbReference>
<evidence type="ECO:0000313" key="5">
    <source>
        <dbReference type="Proteomes" id="UP000198862"/>
    </source>
</evidence>
<dbReference type="InterPro" id="IPR050718">
    <property type="entry name" value="ApaG-like"/>
</dbReference>